<dbReference type="EMBL" id="CM042025">
    <property type="protein sequence ID" value="KAI3806768.1"/>
    <property type="molecule type" value="Genomic_DNA"/>
</dbReference>
<name>A0ACB9IET3_9ASTR</name>
<evidence type="ECO:0000313" key="2">
    <source>
        <dbReference type="Proteomes" id="UP001056120"/>
    </source>
</evidence>
<accession>A0ACB9IET3</accession>
<dbReference type="Proteomes" id="UP001056120">
    <property type="component" value="Linkage Group LG08"/>
</dbReference>
<protein>
    <submittedName>
        <fullName evidence="1">Uncharacterized protein</fullName>
    </submittedName>
</protein>
<gene>
    <name evidence="1" type="ORF">L1987_22682</name>
</gene>
<reference evidence="1 2" key="2">
    <citation type="journal article" date="2022" name="Mol. Ecol. Resour.">
        <title>The genomes of chicory, endive, great burdock and yacon provide insights into Asteraceae paleo-polyploidization history and plant inulin production.</title>
        <authorList>
            <person name="Fan W."/>
            <person name="Wang S."/>
            <person name="Wang H."/>
            <person name="Wang A."/>
            <person name="Jiang F."/>
            <person name="Liu H."/>
            <person name="Zhao H."/>
            <person name="Xu D."/>
            <person name="Zhang Y."/>
        </authorList>
    </citation>
    <scope>NUCLEOTIDE SEQUENCE [LARGE SCALE GENOMIC DNA]</scope>
    <source>
        <strain evidence="2">cv. Yunnan</strain>
        <tissue evidence="1">Leaves</tissue>
    </source>
</reference>
<evidence type="ECO:0000313" key="1">
    <source>
        <dbReference type="EMBL" id="KAI3806768.1"/>
    </source>
</evidence>
<sequence length="554" mass="60623">MANCKKYGVPFYGASFVPRNGLRSSESEPKHEEEVAGDESSFLIFSGGGGEGRSGIPNAFVITLFDHAFDSLSDQPVSKFETDDDLPYRMAVHPGGEGVICSLPKSCRWFEWETTKNDEVLTLGLKQSEKVLYELEHIGQQLAVTFNRDGSLLALGSEDGKLRAFKWPTMESLVDVPDAHTSVKNLDFSPDGKFLVSVGSGGPGRVWDLSSSTLKASLPKENDEVFGFCKFSQNHVNEQVLYVTAMRDRGGCIVKWNTTTWKRISSKYIVRDPISAFNVSDDGKFLAIGTIQGDVFILNAGSMKVHTVVKKAHLGLVTALAFSHDSRALASASLDASARVTQIKETQKSGLNIWIILLIFLLAAALYYAKTQEDAEWIPQRLPFRSLGGGAECILRDVIPSLAPDSTKSFLSRYSIGLAFLTNTPLHPDLQSMPSPPQPLSLSFPMIYTPATLVKEIQLNSFSSYSIQLTMASVLQTFDVDIVESPTPEVIQSSCSKCAHCSNGSQVQVAQMAQSENAALYSTSITSYEAFLARQLIATYSISDDLEQINLDDL</sequence>
<organism evidence="1 2">
    <name type="scientific">Smallanthus sonchifolius</name>
    <dbReference type="NCBI Taxonomy" id="185202"/>
    <lineage>
        <taxon>Eukaryota</taxon>
        <taxon>Viridiplantae</taxon>
        <taxon>Streptophyta</taxon>
        <taxon>Embryophyta</taxon>
        <taxon>Tracheophyta</taxon>
        <taxon>Spermatophyta</taxon>
        <taxon>Magnoliopsida</taxon>
        <taxon>eudicotyledons</taxon>
        <taxon>Gunneridae</taxon>
        <taxon>Pentapetalae</taxon>
        <taxon>asterids</taxon>
        <taxon>campanulids</taxon>
        <taxon>Asterales</taxon>
        <taxon>Asteraceae</taxon>
        <taxon>Asteroideae</taxon>
        <taxon>Heliantheae alliance</taxon>
        <taxon>Millerieae</taxon>
        <taxon>Smallanthus</taxon>
    </lineage>
</organism>
<keyword evidence="2" id="KW-1185">Reference proteome</keyword>
<reference evidence="2" key="1">
    <citation type="journal article" date="2022" name="Mol. Ecol. Resour.">
        <title>The genomes of chicory, endive, great burdock and yacon provide insights into Asteraceae palaeo-polyploidization history and plant inulin production.</title>
        <authorList>
            <person name="Fan W."/>
            <person name="Wang S."/>
            <person name="Wang H."/>
            <person name="Wang A."/>
            <person name="Jiang F."/>
            <person name="Liu H."/>
            <person name="Zhao H."/>
            <person name="Xu D."/>
            <person name="Zhang Y."/>
        </authorList>
    </citation>
    <scope>NUCLEOTIDE SEQUENCE [LARGE SCALE GENOMIC DNA]</scope>
    <source>
        <strain evidence="2">cv. Yunnan</strain>
    </source>
</reference>
<comment type="caution">
    <text evidence="1">The sequence shown here is derived from an EMBL/GenBank/DDBJ whole genome shotgun (WGS) entry which is preliminary data.</text>
</comment>
<proteinExistence type="predicted"/>